<feature type="domain" description="CopC" evidence="10">
    <location>
        <begin position="34"/>
        <end position="125"/>
    </location>
</feature>
<keyword evidence="6 9" id="KW-1133">Transmembrane helix</keyword>
<keyword evidence="3 9" id="KW-0812">Transmembrane</keyword>
<evidence type="ECO:0000256" key="3">
    <source>
        <dbReference type="ARBA" id="ARBA00022692"/>
    </source>
</evidence>
<name>A0ABY2Q2C7_9HYPH</name>
<evidence type="ECO:0000313" key="12">
    <source>
        <dbReference type="EMBL" id="THF54982.1"/>
    </source>
</evidence>
<feature type="transmembrane region" description="Helical" evidence="9">
    <location>
        <begin position="280"/>
        <end position="298"/>
    </location>
</feature>
<evidence type="ECO:0000256" key="8">
    <source>
        <dbReference type="ARBA" id="ARBA00023136"/>
    </source>
</evidence>
<evidence type="ECO:0000313" key="13">
    <source>
        <dbReference type="Proteomes" id="UP000306441"/>
    </source>
</evidence>
<evidence type="ECO:0000259" key="11">
    <source>
        <dbReference type="Pfam" id="PF05425"/>
    </source>
</evidence>
<gene>
    <name evidence="12" type="ORF">E6C48_20175</name>
</gene>
<dbReference type="SUPFAM" id="SSF81296">
    <property type="entry name" value="E set domains"/>
    <property type="match status" value="1"/>
</dbReference>
<keyword evidence="4" id="KW-0479">Metal-binding</keyword>
<feature type="transmembrane region" description="Helical" evidence="9">
    <location>
        <begin position="249"/>
        <end position="268"/>
    </location>
</feature>
<reference evidence="12 13" key="1">
    <citation type="submission" date="2019-04" db="EMBL/GenBank/DDBJ databases">
        <title>Mesorhizobium composti sp. nov., isolated from compost.</title>
        <authorList>
            <person name="Lin S.-Y."/>
            <person name="Hameed A."/>
            <person name="Hsieh Y.-T."/>
            <person name="Young C.-C."/>
        </authorList>
    </citation>
    <scope>NUCLEOTIDE SEQUENCE [LARGE SCALE GENOMIC DNA]</scope>
    <source>
        <strain evidence="12 13">CC-YTH430</strain>
    </source>
</reference>
<dbReference type="PANTHER" id="PTHR34820">
    <property type="entry name" value="INNER MEMBRANE PROTEIN YEBZ"/>
    <property type="match status" value="1"/>
</dbReference>
<evidence type="ECO:0000259" key="10">
    <source>
        <dbReference type="Pfam" id="PF04234"/>
    </source>
</evidence>
<accession>A0ABY2Q2C7</accession>
<dbReference type="InterPro" id="IPR014756">
    <property type="entry name" value="Ig_E-set"/>
</dbReference>
<keyword evidence="13" id="KW-1185">Reference proteome</keyword>
<feature type="transmembrane region" description="Helical" evidence="9">
    <location>
        <begin position="319"/>
        <end position="337"/>
    </location>
</feature>
<keyword evidence="5" id="KW-0732">Signal</keyword>
<dbReference type="InterPro" id="IPR014755">
    <property type="entry name" value="Cu-Rt/internalin_Ig-like"/>
</dbReference>
<evidence type="ECO:0000256" key="9">
    <source>
        <dbReference type="SAM" id="Phobius"/>
    </source>
</evidence>
<dbReference type="Pfam" id="PF04234">
    <property type="entry name" value="CopC"/>
    <property type="match status" value="1"/>
</dbReference>
<evidence type="ECO:0000256" key="4">
    <source>
        <dbReference type="ARBA" id="ARBA00022723"/>
    </source>
</evidence>
<dbReference type="Gene3D" id="2.60.40.1220">
    <property type="match status" value="1"/>
</dbReference>
<evidence type="ECO:0000256" key="5">
    <source>
        <dbReference type="ARBA" id="ARBA00022729"/>
    </source>
</evidence>
<organism evidence="12 13">
    <name type="scientific">Ollibium composti</name>
    <dbReference type="NCBI Taxonomy" id="2675109"/>
    <lineage>
        <taxon>Bacteria</taxon>
        <taxon>Pseudomonadati</taxon>
        <taxon>Pseudomonadota</taxon>
        <taxon>Alphaproteobacteria</taxon>
        <taxon>Hyphomicrobiales</taxon>
        <taxon>Phyllobacteriaceae</taxon>
        <taxon>Ollibium</taxon>
    </lineage>
</organism>
<protein>
    <submittedName>
        <fullName evidence="12">Copper resistance protein CopC</fullName>
    </submittedName>
</protein>
<dbReference type="RefSeq" id="WP_136359990.1">
    <property type="nucleotide sequence ID" value="NZ_SSNY01000014.1"/>
</dbReference>
<comment type="subcellular location">
    <subcellularLocation>
        <location evidence="1">Cell membrane</location>
        <topology evidence="1">Multi-pass membrane protein</topology>
    </subcellularLocation>
</comment>
<evidence type="ECO:0000256" key="6">
    <source>
        <dbReference type="ARBA" id="ARBA00022989"/>
    </source>
</evidence>
<feature type="transmembrane region" description="Helical" evidence="9">
    <location>
        <begin position="181"/>
        <end position="203"/>
    </location>
</feature>
<feature type="transmembrane region" description="Helical" evidence="9">
    <location>
        <begin position="223"/>
        <end position="242"/>
    </location>
</feature>
<evidence type="ECO:0000256" key="7">
    <source>
        <dbReference type="ARBA" id="ARBA00023008"/>
    </source>
</evidence>
<dbReference type="InterPro" id="IPR008457">
    <property type="entry name" value="Cu-R_CopD_dom"/>
</dbReference>
<evidence type="ECO:0000256" key="1">
    <source>
        <dbReference type="ARBA" id="ARBA00004651"/>
    </source>
</evidence>
<feature type="transmembrane region" description="Helical" evidence="9">
    <location>
        <begin position="349"/>
        <end position="370"/>
    </location>
</feature>
<comment type="caution">
    <text evidence="12">The sequence shown here is derived from an EMBL/GenBank/DDBJ whole genome shotgun (WGS) entry which is preliminary data.</text>
</comment>
<feature type="domain" description="Copper resistance protein D" evidence="11">
    <location>
        <begin position="311"/>
        <end position="411"/>
    </location>
</feature>
<sequence>MTKHRLVGGAGGVFASLLLAFLLWLALPAVAFAHAALISAEPADNAILAESPVRFTLTFNEPVSPLKLTLVRPDGTPVGLSDFHVDGGTVAIDAPGRLGQGTHVLSWRVVSADGHPVAGSLLFSVGAPSAAPPATEPIDWPLDIAIWIGKVALYAGLFLGIGGAFALAWMARGRDGFHATALFLIAGLAAAPLSLGLQGLDALGAPLARFADPAVWQAAQSTSFAWTVLAAIAALGLGLLSLVLPGRRLLSLAALAGTGIALAASGHASAAEPQWLTRPLVFLHGAAIAFWAGALPPLGLALKRRKADAPAFLARFSRTILPVVAVLVLSGTVLAIVQVQEPSALLSTAYGRLLTAKLALLIVLFGLAAFNRWRLTAPAEAGEGRASARLARSIAIEIALVVAIFGIAAGWRFTPPPRALAIAAAEPAAMHIHTEKAMADLSVTPGHAGPVSASITIMTGDFGPLDAKAVTLVLSKPDSGIEPLKRDATKPGDGTWRVDGLVIPVAGRWSARLDILVSDFDMVQIEAPIDIRPQ</sequence>
<dbReference type="EMBL" id="SSNY01000014">
    <property type="protein sequence ID" value="THF54982.1"/>
    <property type="molecule type" value="Genomic_DNA"/>
</dbReference>
<evidence type="ECO:0000256" key="2">
    <source>
        <dbReference type="ARBA" id="ARBA00022475"/>
    </source>
</evidence>
<feature type="transmembrane region" description="Helical" evidence="9">
    <location>
        <begin position="390"/>
        <end position="411"/>
    </location>
</feature>
<dbReference type="Proteomes" id="UP000306441">
    <property type="component" value="Unassembled WGS sequence"/>
</dbReference>
<proteinExistence type="predicted"/>
<keyword evidence="8 9" id="KW-0472">Membrane</keyword>
<feature type="transmembrane region" description="Helical" evidence="9">
    <location>
        <begin position="151"/>
        <end position="169"/>
    </location>
</feature>
<keyword evidence="2" id="KW-1003">Cell membrane</keyword>
<dbReference type="Pfam" id="PF05425">
    <property type="entry name" value="CopD"/>
    <property type="match status" value="1"/>
</dbReference>
<keyword evidence="7" id="KW-0186">Copper</keyword>
<dbReference type="InterPro" id="IPR007348">
    <property type="entry name" value="CopC_dom"/>
</dbReference>
<dbReference type="InterPro" id="IPR032694">
    <property type="entry name" value="CopC/D"/>
</dbReference>
<dbReference type="PANTHER" id="PTHR34820:SF4">
    <property type="entry name" value="INNER MEMBRANE PROTEIN YEBZ"/>
    <property type="match status" value="1"/>
</dbReference>